<proteinExistence type="inferred from homology"/>
<dbReference type="FunFam" id="1.20.1270.10:FF:000024">
    <property type="entry name" value="Heat shock protein 70"/>
    <property type="match status" value="1"/>
</dbReference>
<dbReference type="EMBL" id="CH964272">
    <property type="protein sequence ID" value="KRF99850.1"/>
    <property type="molecule type" value="Genomic_DNA"/>
</dbReference>
<dbReference type="GO" id="GO:0005524">
    <property type="term" value="F:ATP binding"/>
    <property type="evidence" value="ECO:0007669"/>
    <property type="project" value="UniProtKB-KW"/>
</dbReference>
<feature type="region of interest" description="Disordered" evidence="5">
    <location>
        <begin position="66"/>
        <end position="101"/>
    </location>
</feature>
<evidence type="ECO:0000256" key="4">
    <source>
        <dbReference type="ARBA" id="ARBA00023016"/>
    </source>
</evidence>
<feature type="non-terminal residue" evidence="6">
    <location>
        <position position="1"/>
    </location>
</feature>
<reference evidence="6 7" key="1">
    <citation type="journal article" date="2007" name="Nature">
        <title>Evolution of genes and genomes on the Drosophila phylogeny.</title>
        <authorList>
            <consortium name="Drosophila 12 Genomes Consortium"/>
            <person name="Clark A.G."/>
            <person name="Eisen M.B."/>
            <person name="Smith D.R."/>
            <person name="Bergman C.M."/>
            <person name="Oliver B."/>
            <person name="Markow T.A."/>
            <person name="Kaufman T.C."/>
            <person name="Kellis M."/>
            <person name="Gelbart W."/>
            <person name="Iyer V.N."/>
            <person name="Pollard D.A."/>
            <person name="Sackton T.B."/>
            <person name="Larracuente A.M."/>
            <person name="Singh N.D."/>
            <person name="Abad J.P."/>
            <person name="Abt D.N."/>
            <person name="Adryan B."/>
            <person name="Aguade M."/>
            <person name="Akashi H."/>
            <person name="Anderson W.W."/>
            <person name="Aquadro C.F."/>
            <person name="Ardell D.H."/>
            <person name="Arguello R."/>
            <person name="Artieri C.G."/>
            <person name="Barbash D.A."/>
            <person name="Barker D."/>
            <person name="Barsanti P."/>
            <person name="Batterham P."/>
            <person name="Batzoglou S."/>
            <person name="Begun D."/>
            <person name="Bhutkar A."/>
            <person name="Blanco E."/>
            <person name="Bosak S.A."/>
            <person name="Bradley R.K."/>
            <person name="Brand A.D."/>
            <person name="Brent M.R."/>
            <person name="Brooks A.N."/>
            <person name="Brown R.H."/>
            <person name="Butlin R.K."/>
            <person name="Caggese C."/>
            <person name="Calvi B.R."/>
            <person name="Bernardo de Carvalho A."/>
            <person name="Caspi A."/>
            <person name="Castrezana S."/>
            <person name="Celniker S.E."/>
            <person name="Chang J.L."/>
            <person name="Chapple C."/>
            <person name="Chatterji S."/>
            <person name="Chinwalla A."/>
            <person name="Civetta A."/>
            <person name="Clifton S.W."/>
            <person name="Comeron J.M."/>
            <person name="Costello J.C."/>
            <person name="Coyne J.A."/>
            <person name="Daub J."/>
            <person name="David R.G."/>
            <person name="Delcher A.L."/>
            <person name="Delehaunty K."/>
            <person name="Do C.B."/>
            <person name="Ebling H."/>
            <person name="Edwards K."/>
            <person name="Eickbush T."/>
            <person name="Evans J.D."/>
            <person name="Filipski A."/>
            <person name="Findeiss S."/>
            <person name="Freyhult E."/>
            <person name="Fulton L."/>
            <person name="Fulton R."/>
            <person name="Garcia A.C."/>
            <person name="Gardiner A."/>
            <person name="Garfield D.A."/>
            <person name="Garvin B.E."/>
            <person name="Gibson G."/>
            <person name="Gilbert D."/>
            <person name="Gnerre S."/>
            <person name="Godfrey J."/>
            <person name="Good R."/>
            <person name="Gotea V."/>
            <person name="Gravely B."/>
            <person name="Greenberg A.J."/>
            <person name="Griffiths-Jones S."/>
            <person name="Gross S."/>
            <person name="Guigo R."/>
            <person name="Gustafson E.A."/>
            <person name="Haerty W."/>
            <person name="Hahn M.W."/>
            <person name="Halligan D.L."/>
            <person name="Halpern A.L."/>
            <person name="Halter G.M."/>
            <person name="Han M.V."/>
            <person name="Heger A."/>
            <person name="Hillier L."/>
            <person name="Hinrichs A.S."/>
            <person name="Holmes I."/>
            <person name="Hoskins R.A."/>
            <person name="Hubisz M.J."/>
            <person name="Hultmark D."/>
            <person name="Huntley M.A."/>
            <person name="Jaffe D.B."/>
            <person name="Jagadeeshan S."/>
            <person name="Jeck W.R."/>
            <person name="Johnson J."/>
            <person name="Jones C.D."/>
            <person name="Jordan W.C."/>
            <person name="Karpen G.H."/>
            <person name="Kataoka E."/>
            <person name="Keightley P.D."/>
            <person name="Kheradpour P."/>
            <person name="Kirkness E.F."/>
            <person name="Koerich L.B."/>
            <person name="Kristiansen K."/>
            <person name="Kudrna D."/>
            <person name="Kulathinal R.J."/>
            <person name="Kumar S."/>
            <person name="Kwok R."/>
            <person name="Lander E."/>
            <person name="Langley C.H."/>
            <person name="Lapoint R."/>
            <person name="Lazzaro B.P."/>
            <person name="Lee S.J."/>
            <person name="Levesque L."/>
            <person name="Li R."/>
            <person name="Lin C.F."/>
            <person name="Lin M.F."/>
            <person name="Lindblad-Toh K."/>
            <person name="Llopart A."/>
            <person name="Long M."/>
            <person name="Low L."/>
            <person name="Lozovsky E."/>
            <person name="Lu J."/>
            <person name="Luo M."/>
            <person name="Machado C.A."/>
            <person name="Makalowski W."/>
            <person name="Marzo M."/>
            <person name="Matsuda M."/>
            <person name="Matzkin L."/>
            <person name="McAllister B."/>
            <person name="McBride C.S."/>
            <person name="McKernan B."/>
            <person name="McKernan K."/>
            <person name="Mendez-Lago M."/>
            <person name="Minx P."/>
            <person name="Mollenhauer M.U."/>
            <person name="Montooth K."/>
            <person name="Mount S.M."/>
            <person name="Mu X."/>
            <person name="Myers E."/>
            <person name="Negre B."/>
            <person name="Newfeld S."/>
            <person name="Nielsen R."/>
            <person name="Noor M.A."/>
            <person name="O'Grady P."/>
            <person name="Pachter L."/>
            <person name="Papaceit M."/>
            <person name="Parisi M.J."/>
            <person name="Parisi M."/>
            <person name="Parts L."/>
            <person name="Pedersen J.S."/>
            <person name="Pesole G."/>
            <person name="Phillippy A.M."/>
            <person name="Ponting C.P."/>
            <person name="Pop M."/>
            <person name="Porcelli D."/>
            <person name="Powell J.R."/>
            <person name="Prohaska S."/>
            <person name="Pruitt K."/>
            <person name="Puig M."/>
            <person name="Quesneville H."/>
            <person name="Ram K.R."/>
            <person name="Rand D."/>
            <person name="Rasmussen M.D."/>
            <person name="Reed L.K."/>
            <person name="Reenan R."/>
            <person name="Reily A."/>
            <person name="Remington K.A."/>
            <person name="Rieger T.T."/>
            <person name="Ritchie M.G."/>
            <person name="Robin C."/>
            <person name="Rogers Y.H."/>
            <person name="Rohde C."/>
            <person name="Rozas J."/>
            <person name="Rubenfield M.J."/>
            <person name="Ruiz A."/>
            <person name="Russo S."/>
            <person name="Salzberg S.L."/>
            <person name="Sanchez-Gracia A."/>
            <person name="Saranga D.J."/>
            <person name="Sato H."/>
            <person name="Schaeffer S.W."/>
            <person name="Schatz M.C."/>
            <person name="Schlenke T."/>
            <person name="Schwartz R."/>
            <person name="Segarra C."/>
            <person name="Singh R.S."/>
            <person name="Sirot L."/>
            <person name="Sirota M."/>
            <person name="Sisneros N.B."/>
            <person name="Smith C.D."/>
            <person name="Smith T.F."/>
            <person name="Spieth J."/>
            <person name="Stage D.E."/>
            <person name="Stark A."/>
            <person name="Stephan W."/>
            <person name="Strausberg R.L."/>
            <person name="Strempel S."/>
            <person name="Sturgill D."/>
            <person name="Sutton G."/>
            <person name="Sutton G.G."/>
            <person name="Tao W."/>
            <person name="Teichmann S."/>
            <person name="Tobari Y.N."/>
            <person name="Tomimura Y."/>
            <person name="Tsolas J.M."/>
            <person name="Valente V.L."/>
            <person name="Venter E."/>
            <person name="Venter J.C."/>
            <person name="Vicario S."/>
            <person name="Vieira F.G."/>
            <person name="Vilella A.J."/>
            <person name="Villasante A."/>
            <person name="Walenz B."/>
            <person name="Wang J."/>
            <person name="Wasserman M."/>
            <person name="Watts T."/>
            <person name="Wilson D."/>
            <person name="Wilson R.K."/>
            <person name="Wing R.A."/>
            <person name="Wolfner M.F."/>
            <person name="Wong A."/>
            <person name="Wong G.K."/>
            <person name="Wu C.I."/>
            <person name="Wu G."/>
            <person name="Yamamoto D."/>
            <person name="Yang H.P."/>
            <person name="Yang S.P."/>
            <person name="Yorke J.A."/>
            <person name="Yoshida K."/>
            <person name="Zdobnov E."/>
            <person name="Zhang P."/>
            <person name="Zhang Y."/>
            <person name="Zimin A.V."/>
            <person name="Baldwin J."/>
            <person name="Abdouelleil A."/>
            <person name="Abdulkadir J."/>
            <person name="Abebe A."/>
            <person name="Abera B."/>
            <person name="Abreu J."/>
            <person name="Acer S.C."/>
            <person name="Aftuck L."/>
            <person name="Alexander A."/>
            <person name="An P."/>
            <person name="Anderson E."/>
            <person name="Anderson S."/>
            <person name="Arachi H."/>
            <person name="Azer M."/>
            <person name="Bachantsang P."/>
            <person name="Barry A."/>
            <person name="Bayul T."/>
            <person name="Berlin A."/>
            <person name="Bessette D."/>
            <person name="Bloom T."/>
            <person name="Blye J."/>
            <person name="Boguslavskiy L."/>
            <person name="Bonnet C."/>
            <person name="Boukhgalter B."/>
            <person name="Bourzgui I."/>
            <person name="Brown A."/>
            <person name="Cahill P."/>
            <person name="Channer S."/>
            <person name="Cheshatsang Y."/>
            <person name="Chuda L."/>
            <person name="Citroen M."/>
            <person name="Collymore A."/>
            <person name="Cooke P."/>
            <person name="Costello M."/>
            <person name="D'Aco K."/>
            <person name="Daza R."/>
            <person name="De Haan G."/>
            <person name="DeGray S."/>
            <person name="DeMaso C."/>
            <person name="Dhargay N."/>
            <person name="Dooley K."/>
            <person name="Dooley E."/>
            <person name="Doricent M."/>
            <person name="Dorje P."/>
            <person name="Dorjee K."/>
            <person name="Dupes A."/>
            <person name="Elong R."/>
            <person name="Falk J."/>
            <person name="Farina A."/>
            <person name="Faro S."/>
            <person name="Ferguson D."/>
            <person name="Fisher S."/>
            <person name="Foley C.D."/>
            <person name="Franke A."/>
            <person name="Friedrich D."/>
            <person name="Gadbois L."/>
            <person name="Gearin G."/>
            <person name="Gearin C.R."/>
            <person name="Giannoukos G."/>
            <person name="Goode T."/>
            <person name="Graham J."/>
            <person name="Grandbois E."/>
            <person name="Grewal S."/>
            <person name="Gyaltsen K."/>
            <person name="Hafez N."/>
            <person name="Hagos B."/>
            <person name="Hall J."/>
            <person name="Henson C."/>
            <person name="Hollinger A."/>
            <person name="Honan T."/>
            <person name="Huard M.D."/>
            <person name="Hughes L."/>
            <person name="Hurhula B."/>
            <person name="Husby M.E."/>
            <person name="Kamat A."/>
            <person name="Kanga B."/>
            <person name="Kashin S."/>
            <person name="Khazanovich D."/>
            <person name="Kisner P."/>
            <person name="Lance K."/>
            <person name="Lara M."/>
            <person name="Lee W."/>
            <person name="Lennon N."/>
            <person name="Letendre F."/>
            <person name="LeVine R."/>
            <person name="Lipovsky A."/>
            <person name="Liu X."/>
            <person name="Liu J."/>
            <person name="Liu S."/>
            <person name="Lokyitsang T."/>
            <person name="Lokyitsang Y."/>
            <person name="Lubonja R."/>
            <person name="Lui A."/>
            <person name="MacDonald P."/>
            <person name="Magnisalis V."/>
            <person name="Maru K."/>
            <person name="Matthews C."/>
            <person name="McCusker W."/>
            <person name="McDonough S."/>
            <person name="Mehta T."/>
            <person name="Meldrim J."/>
            <person name="Meneus L."/>
            <person name="Mihai O."/>
            <person name="Mihalev A."/>
            <person name="Mihova T."/>
            <person name="Mittelman R."/>
            <person name="Mlenga V."/>
            <person name="Montmayeur A."/>
            <person name="Mulrain L."/>
            <person name="Navidi A."/>
            <person name="Naylor J."/>
            <person name="Negash T."/>
            <person name="Nguyen T."/>
            <person name="Nguyen N."/>
            <person name="Nicol R."/>
            <person name="Norbu C."/>
            <person name="Norbu N."/>
            <person name="Novod N."/>
            <person name="O'Neill B."/>
            <person name="Osman S."/>
            <person name="Markiewicz E."/>
            <person name="Oyono O.L."/>
            <person name="Patti C."/>
            <person name="Phunkhang P."/>
            <person name="Pierre F."/>
            <person name="Priest M."/>
            <person name="Raghuraman S."/>
            <person name="Rege F."/>
            <person name="Reyes R."/>
            <person name="Rise C."/>
            <person name="Rogov P."/>
            <person name="Ross K."/>
            <person name="Ryan E."/>
            <person name="Settipalli S."/>
            <person name="Shea T."/>
            <person name="Sherpa N."/>
            <person name="Shi L."/>
            <person name="Shih D."/>
            <person name="Sparrow T."/>
            <person name="Spaulding J."/>
            <person name="Stalker J."/>
            <person name="Stange-Thomann N."/>
            <person name="Stavropoulos S."/>
            <person name="Stone C."/>
            <person name="Strader C."/>
            <person name="Tesfaye S."/>
            <person name="Thomson T."/>
            <person name="Thoulutsang Y."/>
            <person name="Thoulutsang D."/>
            <person name="Topham K."/>
            <person name="Topping I."/>
            <person name="Tsamla T."/>
            <person name="Vassiliev H."/>
            <person name="Vo A."/>
            <person name="Wangchuk T."/>
            <person name="Wangdi T."/>
            <person name="Weiand M."/>
            <person name="Wilkinson J."/>
            <person name="Wilson A."/>
            <person name="Yadav S."/>
            <person name="Young G."/>
            <person name="Yu Q."/>
            <person name="Zembek L."/>
            <person name="Zhong D."/>
            <person name="Zimmer A."/>
            <person name="Zwirko Z."/>
            <person name="Jaffe D.B."/>
            <person name="Alvarez P."/>
            <person name="Brockman W."/>
            <person name="Butler J."/>
            <person name="Chin C."/>
            <person name="Gnerre S."/>
            <person name="Grabherr M."/>
            <person name="Kleber M."/>
            <person name="Mauceli E."/>
            <person name="MacCallum I."/>
        </authorList>
    </citation>
    <scope>NUCLEOTIDE SEQUENCE [LARGE SCALE GENOMIC DNA]</scope>
    <source>
        <strain evidence="7">Tucson 14030-0811.24</strain>
    </source>
</reference>
<feature type="compositionally biased region" description="Gly residues" evidence="5">
    <location>
        <begin position="76"/>
        <end position="93"/>
    </location>
</feature>
<organism evidence="6 7">
    <name type="scientific">Drosophila willistoni</name>
    <name type="common">Fruit fly</name>
    <dbReference type="NCBI Taxonomy" id="7260"/>
    <lineage>
        <taxon>Eukaryota</taxon>
        <taxon>Metazoa</taxon>
        <taxon>Ecdysozoa</taxon>
        <taxon>Arthropoda</taxon>
        <taxon>Hexapoda</taxon>
        <taxon>Insecta</taxon>
        <taxon>Pterygota</taxon>
        <taxon>Neoptera</taxon>
        <taxon>Endopterygota</taxon>
        <taxon>Diptera</taxon>
        <taxon>Brachycera</taxon>
        <taxon>Muscomorpha</taxon>
        <taxon>Ephydroidea</taxon>
        <taxon>Drosophilidae</taxon>
        <taxon>Drosophila</taxon>
        <taxon>Sophophora</taxon>
    </lineage>
</organism>
<dbReference type="OrthoDB" id="7877850at2759"/>
<keyword evidence="3" id="KW-0067">ATP-binding</keyword>
<dbReference type="Proteomes" id="UP000007798">
    <property type="component" value="Unassembled WGS sequence"/>
</dbReference>
<evidence type="ECO:0000256" key="3">
    <source>
        <dbReference type="ARBA" id="ARBA00022840"/>
    </source>
</evidence>
<accession>A0A0Q9WUM1</accession>
<dbReference type="SMR" id="A0A0Q9WUM1"/>
<dbReference type="InterPro" id="IPR029048">
    <property type="entry name" value="HSP70_C_sf"/>
</dbReference>
<evidence type="ECO:0000256" key="1">
    <source>
        <dbReference type="ARBA" id="ARBA00007381"/>
    </source>
</evidence>
<dbReference type="AlphaFoldDB" id="A0A0Q9WUM1"/>
<evidence type="ECO:0000313" key="6">
    <source>
        <dbReference type="EMBL" id="KRF99850.1"/>
    </source>
</evidence>
<dbReference type="SUPFAM" id="SSF100934">
    <property type="entry name" value="Heat shock protein 70kD (HSP70), C-terminal subdomain"/>
    <property type="match status" value="1"/>
</dbReference>
<keyword evidence="4" id="KW-0346">Stress response</keyword>
<dbReference type="STRING" id="7260.A0A0Q9WUM1"/>
<dbReference type="InParanoid" id="A0A0Q9WUM1"/>
<keyword evidence="7" id="KW-1185">Reference proteome</keyword>
<protein>
    <submittedName>
        <fullName evidence="6">Uncharacterized protein</fullName>
    </submittedName>
</protein>
<name>A0A0Q9WUM1_DROWI</name>
<sequence>SYVFNVKQAVEQASADKLSVTDKTSVIEKCDETIKWLDTNTTAEKEEFEHKLEELTKHCSPIMTRMHQSASHPAGAGSGANCGQQDGGFGGYSGPTVEEVD</sequence>
<evidence type="ECO:0000256" key="2">
    <source>
        <dbReference type="ARBA" id="ARBA00022741"/>
    </source>
</evidence>
<keyword evidence="2" id="KW-0547">Nucleotide-binding</keyword>
<evidence type="ECO:0000313" key="7">
    <source>
        <dbReference type="Proteomes" id="UP000007798"/>
    </source>
</evidence>
<comment type="similarity">
    <text evidence="1">Belongs to the heat shock protein 70 family.</text>
</comment>
<gene>
    <name evidence="6" type="primary">Dwil\GK27741</name>
    <name evidence="6" type="ORF">Dwil_GK27741</name>
</gene>
<evidence type="ECO:0000256" key="5">
    <source>
        <dbReference type="SAM" id="MobiDB-lite"/>
    </source>
</evidence>
<dbReference type="Gene3D" id="1.20.1270.10">
    <property type="match status" value="1"/>
</dbReference>